<dbReference type="InterPro" id="IPR016181">
    <property type="entry name" value="Acyl_CoA_acyltransferase"/>
</dbReference>
<dbReference type="EMBL" id="JBHRUJ010000001">
    <property type="protein sequence ID" value="MFC3209846.1"/>
    <property type="molecule type" value="Genomic_DNA"/>
</dbReference>
<gene>
    <name evidence="2" type="ORF">ACFOEJ_01980</name>
</gene>
<dbReference type="PANTHER" id="PTHR43792">
    <property type="entry name" value="GNAT FAMILY, PUTATIVE (AFU_ORTHOLOGUE AFUA_3G00765)-RELATED-RELATED"/>
    <property type="match status" value="1"/>
</dbReference>
<protein>
    <submittedName>
        <fullName evidence="2">GNAT family N-acetyltransferase</fullName>
        <ecNumber evidence="2">2.3.-.-</ecNumber>
    </submittedName>
</protein>
<dbReference type="SUPFAM" id="SSF55729">
    <property type="entry name" value="Acyl-CoA N-acyltransferases (Nat)"/>
    <property type="match status" value="1"/>
</dbReference>
<reference evidence="3" key="1">
    <citation type="journal article" date="2019" name="Int. J. Syst. Evol. Microbiol.">
        <title>The Global Catalogue of Microorganisms (GCM) 10K type strain sequencing project: providing services to taxonomists for standard genome sequencing and annotation.</title>
        <authorList>
            <consortium name="The Broad Institute Genomics Platform"/>
            <consortium name="The Broad Institute Genome Sequencing Center for Infectious Disease"/>
            <person name="Wu L."/>
            <person name="Ma J."/>
        </authorList>
    </citation>
    <scope>NUCLEOTIDE SEQUENCE [LARGE SCALE GENOMIC DNA]</scope>
    <source>
        <strain evidence="3">CCM 320</strain>
    </source>
</reference>
<dbReference type="Pfam" id="PF13302">
    <property type="entry name" value="Acetyltransf_3"/>
    <property type="match status" value="1"/>
</dbReference>
<dbReference type="InterPro" id="IPR051531">
    <property type="entry name" value="N-acetyltransferase"/>
</dbReference>
<keyword evidence="2" id="KW-0012">Acyltransferase</keyword>
<evidence type="ECO:0000313" key="3">
    <source>
        <dbReference type="Proteomes" id="UP001595625"/>
    </source>
</evidence>
<evidence type="ECO:0000313" key="2">
    <source>
        <dbReference type="EMBL" id="MFC3209846.1"/>
    </source>
</evidence>
<keyword evidence="3" id="KW-1185">Reference proteome</keyword>
<dbReference type="PROSITE" id="PS51186">
    <property type="entry name" value="GNAT"/>
    <property type="match status" value="1"/>
</dbReference>
<proteinExistence type="predicted"/>
<keyword evidence="2" id="KW-0808">Transferase</keyword>
<evidence type="ECO:0000259" key="1">
    <source>
        <dbReference type="PROSITE" id="PS51186"/>
    </source>
</evidence>
<dbReference type="InterPro" id="IPR000182">
    <property type="entry name" value="GNAT_dom"/>
</dbReference>
<dbReference type="EC" id="2.3.-.-" evidence="2"/>
<dbReference type="Proteomes" id="UP001595625">
    <property type="component" value="Unassembled WGS sequence"/>
</dbReference>
<feature type="domain" description="N-acetyltransferase" evidence="1">
    <location>
        <begin position="8"/>
        <end position="149"/>
    </location>
</feature>
<organism evidence="2 3">
    <name type="scientific">Planomicrobium okeanokoites</name>
    <name type="common">Planococcus okeanokoites</name>
    <name type="synonym">Flavobacterium okeanokoites</name>
    <dbReference type="NCBI Taxonomy" id="244"/>
    <lineage>
        <taxon>Bacteria</taxon>
        <taxon>Bacillati</taxon>
        <taxon>Bacillota</taxon>
        <taxon>Bacilli</taxon>
        <taxon>Bacillales</taxon>
        <taxon>Caryophanaceae</taxon>
        <taxon>Planomicrobium</taxon>
    </lineage>
</organism>
<dbReference type="CDD" id="cd04301">
    <property type="entry name" value="NAT_SF"/>
    <property type="match status" value="1"/>
</dbReference>
<name>A0ABV7KJY4_PLAOK</name>
<dbReference type="PANTHER" id="PTHR43792:SF13">
    <property type="entry name" value="ACETYLTRANSFERASE"/>
    <property type="match status" value="1"/>
</dbReference>
<sequence>MKIETERLIISTCTEDVIPMLNEQQYENGPQVANHLKQLAEDPAVLYWGPWLAILKAGDKIIGDLGFKGAPDDKGAVEIGYGLLEEYWSKGYATEAVKALVDWAWKQDGIHKIKAETLVDNQESIRVLEKIGMKKVAESEEMVYWEITG</sequence>
<comment type="caution">
    <text evidence="2">The sequence shown here is derived from an EMBL/GenBank/DDBJ whole genome shotgun (WGS) entry which is preliminary data.</text>
</comment>
<dbReference type="Gene3D" id="3.40.630.30">
    <property type="match status" value="1"/>
</dbReference>
<accession>A0ABV7KJY4</accession>
<dbReference type="GO" id="GO:0016746">
    <property type="term" value="F:acyltransferase activity"/>
    <property type="evidence" value="ECO:0007669"/>
    <property type="project" value="UniProtKB-KW"/>
</dbReference>
<dbReference type="RefSeq" id="WP_117313625.1">
    <property type="nucleotide sequence ID" value="NZ_JBHRUJ010000001.1"/>
</dbReference>